<comment type="subcellular location">
    <subcellularLocation>
        <location evidence="6">Cell membrane</location>
        <topology evidence="6">Multi-pass membrane protein</topology>
    </subcellularLocation>
    <subcellularLocation>
        <location evidence="1">Membrane</location>
        <topology evidence="1">Multi-pass membrane protein</topology>
    </subcellularLocation>
</comment>
<reference evidence="7 8" key="1">
    <citation type="submission" date="2020-10" db="EMBL/GenBank/DDBJ databases">
        <authorList>
            <person name="Castelo-Branco R."/>
            <person name="Eusebio N."/>
            <person name="Adriana R."/>
            <person name="Vieira A."/>
            <person name="Brugerolle De Fraissinette N."/>
            <person name="Rezende De Castro R."/>
            <person name="Schneider M.P."/>
            <person name="Vasconcelos V."/>
            <person name="Leao P.N."/>
        </authorList>
    </citation>
    <scope>NUCLEOTIDE SEQUENCE [LARGE SCALE GENOMIC DNA]</scope>
    <source>
        <strain evidence="7 8">LEGE 06123</strain>
    </source>
</reference>
<protein>
    <recommendedName>
        <fullName evidence="6">Probable membrane transporter protein</fullName>
    </recommendedName>
</protein>
<dbReference type="RefSeq" id="WP_193929670.1">
    <property type="nucleotide sequence ID" value="NZ_CAWPMZ010000041.1"/>
</dbReference>
<keyword evidence="8" id="KW-1185">Reference proteome</keyword>
<dbReference type="Proteomes" id="UP000651156">
    <property type="component" value="Unassembled WGS sequence"/>
</dbReference>
<dbReference type="EMBL" id="JADEWN010000001">
    <property type="protein sequence ID" value="MBE9188797.1"/>
    <property type="molecule type" value="Genomic_DNA"/>
</dbReference>
<evidence type="ECO:0000256" key="2">
    <source>
        <dbReference type="ARBA" id="ARBA00009142"/>
    </source>
</evidence>
<evidence type="ECO:0000256" key="3">
    <source>
        <dbReference type="ARBA" id="ARBA00022692"/>
    </source>
</evidence>
<organism evidence="7 8">
    <name type="scientific">Gloeocapsopsis crepidinum LEGE 06123</name>
    <dbReference type="NCBI Taxonomy" id="588587"/>
    <lineage>
        <taxon>Bacteria</taxon>
        <taxon>Bacillati</taxon>
        <taxon>Cyanobacteriota</taxon>
        <taxon>Cyanophyceae</taxon>
        <taxon>Oscillatoriophycideae</taxon>
        <taxon>Chroococcales</taxon>
        <taxon>Chroococcaceae</taxon>
        <taxon>Gloeocapsopsis</taxon>
    </lineage>
</organism>
<evidence type="ECO:0000313" key="8">
    <source>
        <dbReference type="Proteomes" id="UP000651156"/>
    </source>
</evidence>
<dbReference type="PANTHER" id="PTHR43701">
    <property type="entry name" value="MEMBRANE TRANSPORTER PROTEIN MJ0441-RELATED"/>
    <property type="match status" value="1"/>
</dbReference>
<feature type="transmembrane region" description="Helical" evidence="6">
    <location>
        <begin position="44"/>
        <end position="63"/>
    </location>
</feature>
<keyword evidence="4 6" id="KW-1133">Transmembrane helix</keyword>
<evidence type="ECO:0000256" key="6">
    <source>
        <dbReference type="RuleBase" id="RU363041"/>
    </source>
</evidence>
<evidence type="ECO:0000256" key="1">
    <source>
        <dbReference type="ARBA" id="ARBA00004141"/>
    </source>
</evidence>
<sequence>MLWIIGHILAVSIGLSLGLIGGGGSVLAAPALIYIMGVPTKTALAMTLVIVGVASLIGVIPHWMQKNVNFQTVTFFAPPAMLGAYLGARIAAFPFVTSTIQLVAFALMMLIASISMIRKDARTAKPQLNATSQHKFRGLAIALEGLGVGIITGFVGIGGGFLVIPALVLLGKTSMKEAVGTSLVILALKSVTGFIGYLDQVTINWNLLFSFTIAASAGILIGAYLTRFVPAKNLEKGFGYFVLAVAIFILIQR</sequence>
<feature type="transmembrane region" description="Helical" evidence="6">
    <location>
        <begin position="237"/>
        <end position="252"/>
    </location>
</feature>
<feature type="transmembrane region" description="Helical" evidence="6">
    <location>
        <begin position="138"/>
        <end position="167"/>
    </location>
</feature>
<feature type="transmembrane region" description="Helical" evidence="6">
    <location>
        <begin position="179"/>
        <end position="198"/>
    </location>
</feature>
<comment type="similarity">
    <text evidence="2 6">Belongs to the 4-toluene sulfonate uptake permease (TSUP) (TC 2.A.102) family.</text>
</comment>
<dbReference type="InterPro" id="IPR051598">
    <property type="entry name" value="TSUP/Inactive_protease-like"/>
</dbReference>
<proteinExistence type="inferred from homology"/>
<dbReference type="Pfam" id="PF01925">
    <property type="entry name" value="TauE"/>
    <property type="match status" value="1"/>
</dbReference>
<dbReference type="PANTHER" id="PTHR43701:SF2">
    <property type="entry name" value="MEMBRANE TRANSPORTER PROTEIN YJNA-RELATED"/>
    <property type="match status" value="1"/>
</dbReference>
<feature type="transmembrane region" description="Helical" evidence="6">
    <location>
        <begin position="99"/>
        <end position="117"/>
    </location>
</feature>
<gene>
    <name evidence="7" type="ORF">IQ230_00135</name>
</gene>
<comment type="caution">
    <text evidence="7">The sequence shown here is derived from an EMBL/GenBank/DDBJ whole genome shotgun (WGS) entry which is preliminary data.</text>
</comment>
<dbReference type="InterPro" id="IPR002781">
    <property type="entry name" value="TM_pro_TauE-like"/>
</dbReference>
<evidence type="ECO:0000256" key="5">
    <source>
        <dbReference type="ARBA" id="ARBA00023136"/>
    </source>
</evidence>
<feature type="transmembrane region" description="Helical" evidence="6">
    <location>
        <begin position="75"/>
        <end position="93"/>
    </location>
</feature>
<keyword evidence="3 6" id="KW-0812">Transmembrane</keyword>
<evidence type="ECO:0000313" key="7">
    <source>
        <dbReference type="EMBL" id="MBE9188797.1"/>
    </source>
</evidence>
<accession>A0ABR9UKI2</accession>
<name>A0ABR9UKI2_9CHRO</name>
<feature type="transmembrane region" description="Helical" evidence="6">
    <location>
        <begin position="205"/>
        <end position="225"/>
    </location>
</feature>
<keyword evidence="6" id="KW-1003">Cell membrane</keyword>
<keyword evidence="5 6" id="KW-0472">Membrane</keyword>
<evidence type="ECO:0000256" key="4">
    <source>
        <dbReference type="ARBA" id="ARBA00022989"/>
    </source>
</evidence>